<evidence type="ECO:0000256" key="3">
    <source>
        <dbReference type="ARBA" id="ARBA00011165"/>
    </source>
</evidence>
<feature type="domain" description="Alpha-L-arabinofuranosidase C-terminal" evidence="8">
    <location>
        <begin position="370"/>
        <end position="560"/>
    </location>
</feature>
<dbReference type="InterPro" id="IPR017853">
    <property type="entry name" value="GH"/>
</dbReference>
<keyword evidence="5" id="KW-0378">Hydrolase</keyword>
<dbReference type="SUPFAM" id="SSF51011">
    <property type="entry name" value="Glycosyl hydrolase domain"/>
    <property type="match status" value="1"/>
</dbReference>
<dbReference type="Pfam" id="PF22848">
    <property type="entry name" value="ASD1_dom"/>
    <property type="match status" value="1"/>
</dbReference>
<dbReference type="InterPro" id="IPR010720">
    <property type="entry name" value="Alpha-L-AF_C"/>
</dbReference>
<proteinExistence type="inferred from homology"/>
<sequence length="567" mass="62546">MNIDHANGLSRRTFVKSLARAAVASRLAWAGIRPDTISSANARQYRENNSMLKILAATTTLILSLSVGAATAATLQAKATLQADKPGPRINRNLYGQFSEHLGGGIYDGIWVGENSPIPNVRGIRTDVVEALKAIKTPMVRWPGGCFADEYLWRDGIGPRDQRPVRKNNWWGGAAETNAFGTHEFMDFVEQIGAEAYISINVGSSTPTYMREWIEYMTSPGQDTLARERRKNGRDKPWKVALWGIGNESWGCGGNMTPEYYANELRRFGSFFHQGEDNPGLRVATGPNSDETRWTEVLMKDASQAMDALSLHYYTLPTGDWKTKGAAIGFTQQEWVDTFAQTLKMDDFIKRHSAIMDTYDPKKRVGLYVDEWGTWYDVEKGTNPSYLYQQNTLRDAVLAAANFNIFHQHADRVRMTSVAQTINVLQAMILTDGGKMALTPTYHAFKMYVPFQDATSLPLELTTPNFSAGGKTIPAINASAARAKDGRIFIGIANMDPQDRVELDIDLGAVKAKAVSGEVLTADRTDAHNVPGQPATIAPMPYSGGRIGQGRLVLDIPAKSVVVVRLD</sequence>
<comment type="subunit">
    <text evidence="3">Homohexamer; trimer of dimers.</text>
</comment>
<name>A0ABY3XHZ6_9GAMM</name>
<dbReference type="SMART" id="SM00813">
    <property type="entry name" value="Alpha-L-AF_C"/>
    <property type="match status" value="1"/>
</dbReference>
<dbReference type="EMBL" id="CP093547">
    <property type="protein sequence ID" value="UNP31275.1"/>
    <property type="molecule type" value="Genomic_DNA"/>
</dbReference>
<keyword evidence="10" id="KW-1185">Reference proteome</keyword>
<dbReference type="RefSeq" id="WP_237049855.1">
    <property type="nucleotide sequence ID" value="NZ_CP011131.1"/>
</dbReference>
<accession>A0ABY3XHZ6</accession>
<dbReference type="InterPro" id="IPR055235">
    <property type="entry name" value="ASD1_cat"/>
</dbReference>
<keyword evidence="6" id="KW-0119">Carbohydrate metabolism</keyword>
<organism evidence="9 10">
    <name type="scientific">Lysobacter gummosus</name>
    <dbReference type="NCBI Taxonomy" id="262324"/>
    <lineage>
        <taxon>Bacteria</taxon>
        <taxon>Pseudomonadati</taxon>
        <taxon>Pseudomonadota</taxon>
        <taxon>Gammaproteobacteria</taxon>
        <taxon>Lysobacterales</taxon>
        <taxon>Lysobacteraceae</taxon>
        <taxon>Lysobacter</taxon>
    </lineage>
</organism>
<dbReference type="Gene3D" id="2.60.40.1180">
    <property type="entry name" value="Golgi alpha-mannosidase II"/>
    <property type="match status" value="1"/>
</dbReference>
<dbReference type="InterPro" id="IPR013780">
    <property type="entry name" value="Glyco_hydro_b"/>
</dbReference>
<dbReference type="InterPro" id="IPR006311">
    <property type="entry name" value="TAT_signal"/>
</dbReference>
<evidence type="ECO:0000256" key="6">
    <source>
        <dbReference type="ARBA" id="ARBA00023277"/>
    </source>
</evidence>
<evidence type="ECO:0000256" key="4">
    <source>
        <dbReference type="ARBA" id="ARBA00012670"/>
    </source>
</evidence>
<dbReference type="PANTHER" id="PTHR43576">
    <property type="entry name" value="ALPHA-L-ARABINOFURANOSIDASE C-RELATED"/>
    <property type="match status" value="1"/>
</dbReference>
<dbReference type="Gene3D" id="3.20.20.80">
    <property type="entry name" value="Glycosidases"/>
    <property type="match status" value="1"/>
</dbReference>
<protein>
    <recommendedName>
        <fullName evidence="4">non-reducing end alpha-L-arabinofuranosidase</fullName>
        <ecNumber evidence="4">3.2.1.55</ecNumber>
    </recommendedName>
</protein>
<evidence type="ECO:0000256" key="7">
    <source>
        <dbReference type="ARBA" id="ARBA00023295"/>
    </source>
</evidence>
<dbReference type="EC" id="3.2.1.55" evidence="4"/>
<gene>
    <name evidence="9" type="ORF">MOV92_08570</name>
</gene>
<evidence type="ECO:0000259" key="8">
    <source>
        <dbReference type="SMART" id="SM00813"/>
    </source>
</evidence>
<comment type="similarity">
    <text evidence="2">Belongs to the glycosyl hydrolase 51 family.</text>
</comment>
<evidence type="ECO:0000256" key="2">
    <source>
        <dbReference type="ARBA" id="ARBA00007186"/>
    </source>
</evidence>
<evidence type="ECO:0000313" key="9">
    <source>
        <dbReference type="EMBL" id="UNP31275.1"/>
    </source>
</evidence>
<evidence type="ECO:0000313" key="10">
    <source>
        <dbReference type="Proteomes" id="UP000829194"/>
    </source>
</evidence>
<dbReference type="Pfam" id="PF06964">
    <property type="entry name" value="Alpha-L-AF_C"/>
    <property type="match status" value="1"/>
</dbReference>
<dbReference type="Proteomes" id="UP000829194">
    <property type="component" value="Chromosome"/>
</dbReference>
<reference evidence="9 10" key="1">
    <citation type="submission" date="2022-03" db="EMBL/GenBank/DDBJ databases">
        <title>Complete genome sequence of Lysobacter capsici VKM B-2533 and Lysobacter gummosus 10.1.1, promising sources of lytic agents.</title>
        <authorList>
            <person name="Tarlachkov S.V."/>
            <person name="Kudryakova I.V."/>
            <person name="Afoshin A.S."/>
            <person name="Leontyevskaya E.A."/>
            <person name="Leontyevskaya N.V."/>
        </authorList>
    </citation>
    <scope>NUCLEOTIDE SEQUENCE [LARGE SCALE GENOMIC DNA]</scope>
    <source>
        <strain evidence="9 10">10.1.1</strain>
    </source>
</reference>
<dbReference type="PANTHER" id="PTHR43576:SF2">
    <property type="entry name" value="INTRACELLULAR EXO-ALPHA-L-ARABINOFURANOSIDASE 2"/>
    <property type="match status" value="1"/>
</dbReference>
<dbReference type="PROSITE" id="PS51318">
    <property type="entry name" value="TAT"/>
    <property type="match status" value="1"/>
</dbReference>
<evidence type="ECO:0000256" key="1">
    <source>
        <dbReference type="ARBA" id="ARBA00001462"/>
    </source>
</evidence>
<keyword evidence="7" id="KW-0326">Glycosidase</keyword>
<dbReference type="SUPFAM" id="SSF51445">
    <property type="entry name" value="(Trans)glycosidases"/>
    <property type="match status" value="1"/>
</dbReference>
<evidence type="ECO:0000256" key="5">
    <source>
        <dbReference type="ARBA" id="ARBA00022801"/>
    </source>
</evidence>
<comment type="catalytic activity">
    <reaction evidence="1">
        <text>Hydrolysis of terminal non-reducing alpha-L-arabinofuranoside residues in alpha-L-arabinosides.</text>
        <dbReference type="EC" id="3.2.1.55"/>
    </reaction>
</comment>